<proteinExistence type="predicted"/>
<gene>
    <name evidence="4" type="ORF">CYCCA115_LOCUS11031</name>
</gene>
<dbReference type="Proteomes" id="UP001295423">
    <property type="component" value="Unassembled WGS sequence"/>
</dbReference>
<keyword evidence="5" id="KW-1185">Reference proteome</keyword>
<dbReference type="EMBL" id="CAKOGP040001725">
    <property type="protein sequence ID" value="CAJ1947207.1"/>
    <property type="molecule type" value="Genomic_DNA"/>
</dbReference>
<accession>A0AAD2FNS9</accession>
<dbReference type="SUPFAM" id="SSF52058">
    <property type="entry name" value="L domain-like"/>
    <property type="match status" value="1"/>
</dbReference>
<comment type="caution">
    <text evidence="4">The sequence shown here is derived from an EMBL/GenBank/DDBJ whole genome shotgun (WGS) entry which is preliminary data.</text>
</comment>
<feature type="transmembrane region" description="Helical" evidence="3">
    <location>
        <begin position="264"/>
        <end position="286"/>
    </location>
</feature>
<keyword evidence="3" id="KW-1133">Transmembrane helix</keyword>
<feature type="region of interest" description="Disordered" evidence="2">
    <location>
        <begin position="1"/>
        <end position="152"/>
    </location>
</feature>
<dbReference type="InterPro" id="IPR052941">
    <property type="entry name" value="StomDev_PlantInt_Reg"/>
</dbReference>
<sequence length="497" mass="54720">MGHEKNGSSSDDKQSAVNTTNQTADIEKQDEKAKERTLRAVAATAPGAVQTPLSPAPSTGTRRSTGGSSQRTSRSLTDQLLSPTRSMMKNGPPRVPTRTLDEFSDDNDGDDLSEDEETAPGAVRVSYSIPPSPATYAQSMHTNTTSDDDDDDDEVMSLGAEFTCPPLTAEAVPADDEAERIRELREHNEALQRQMQEALENERKARAEVKQIAAAPSADVTVVSGDVEDSENFSMARTASYTPQKVQPAIEVTKADDTSRRKTYLIMMVCVVLFLAGIAAGTLLGMKDEKVIMMSEDSSEAIRMRTDYLKVVLQEHEPLNEQAFHYLTEFDEWKPESTPEDYLEEDEGSPEKTARERQWLERYALAVLYYSTNGDTAWETTFGWLSPINSHCSTRMNKWLGVWCSEDSVIYMELGNNAMDGTIPTEINLLSNLGYLNLEDQMITGSIPELPASLTSLKLGNNQLTGSIPVLPELDECDLSANSFVNTLNGEIRGCSL</sequence>
<keyword evidence="3" id="KW-0812">Transmembrane</keyword>
<feature type="compositionally biased region" description="Basic and acidic residues" evidence="2">
    <location>
        <begin position="1"/>
        <end position="14"/>
    </location>
</feature>
<feature type="compositionally biased region" description="Polar residues" evidence="2">
    <location>
        <begin position="76"/>
        <end position="87"/>
    </location>
</feature>
<dbReference type="PROSITE" id="PS51450">
    <property type="entry name" value="LRR"/>
    <property type="match status" value="1"/>
</dbReference>
<dbReference type="PANTHER" id="PTHR48004:SF58">
    <property type="entry name" value="OS01G0162200 PROTEIN"/>
    <property type="match status" value="1"/>
</dbReference>
<evidence type="ECO:0000313" key="5">
    <source>
        <dbReference type="Proteomes" id="UP001295423"/>
    </source>
</evidence>
<dbReference type="Gene3D" id="3.80.10.10">
    <property type="entry name" value="Ribonuclease Inhibitor"/>
    <property type="match status" value="1"/>
</dbReference>
<feature type="compositionally biased region" description="Low complexity" evidence="2">
    <location>
        <begin position="58"/>
        <end position="75"/>
    </location>
</feature>
<keyword evidence="3" id="KW-0472">Membrane</keyword>
<organism evidence="4 5">
    <name type="scientific">Cylindrotheca closterium</name>
    <dbReference type="NCBI Taxonomy" id="2856"/>
    <lineage>
        <taxon>Eukaryota</taxon>
        <taxon>Sar</taxon>
        <taxon>Stramenopiles</taxon>
        <taxon>Ochrophyta</taxon>
        <taxon>Bacillariophyta</taxon>
        <taxon>Bacillariophyceae</taxon>
        <taxon>Bacillariophycidae</taxon>
        <taxon>Bacillariales</taxon>
        <taxon>Bacillariaceae</taxon>
        <taxon>Cylindrotheca</taxon>
    </lineage>
</organism>
<dbReference type="AlphaFoldDB" id="A0AAD2FNS9"/>
<evidence type="ECO:0000256" key="1">
    <source>
        <dbReference type="SAM" id="Coils"/>
    </source>
</evidence>
<evidence type="ECO:0000256" key="3">
    <source>
        <dbReference type="SAM" id="Phobius"/>
    </source>
</evidence>
<keyword evidence="1" id="KW-0175">Coiled coil</keyword>
<feature type="coiled-coil region" evidence="1">
    <location>
        <begin position="174"/>
        <end position="215"/>
    </location>
</feature>
<feature type="compositionally biased region" description="Basic and acidic residues" evidence="2">
    <location>
        <begin position="25"/>
        <end position="38"/>
    </location>
</feature>
<dbReference type="PANTHER" id="PTHR48004">
    <property type="entry name" value="OS01G0149700 PROTEIN"/>
    <property type="match status" value="1"/>
</dbReference>
<dbReference type="InterPro" id="IPR001611">
    <property type="entry name" value="Leu-rich_rpt"/>
</dbReference>
<protein>
    <submittedName>
        <fullName evidence="4">Uncharacterized protein</fullName>
    </submittedName>
</protein>
<name>A0AAD2FNS9_9STRA</name>
<evidence type="ECO:0000256" key="2">
    <source>
        <dbReference type="SAM" id="MobiDB-lite"/>
    </source>
</evidence>
<feature type="compositionally biased region" description="Acidic residues" evidence="2">
    <location>
        <begin position="102"/>
        <end position="118"/>
    </location>
</feature>
<evidence type="ECO:0000313" key="4">
    <source>
        <dbReference type="EMBL" id="CAJ1947207.1"/>
    </source>
</evidence>
<feature type="compositionally biased region" description="Polar residues" evidence="2">
    <location>
        <begin position="135"/>
        <end position="145"/>
    </location>
</feature>
<feature type="compositionally biased region" description="Polar residues" evidence="2">
    <location>
        <begin position="15"/>
        <end position="24"/>
    </location>
</feature>
<dbReference type="InterPro" id="IPR032675">
    <property type="entry name" value="LRR_dom_sf"/>
</dbReference>
<reference evidence="4" key="1">
    <citation type="submission" date="2023-08" db="EMBL/GenBank/DDBJ databases">
        <authorList>
            <person name="Audoor S."/>
            <person name="Bilcke G."/>
        </authorList>
    </citation>
    <scope>NUCLEOTIDE SEQUENCE</scope>
</reference>